<protein>
    <submittedName>
        <fullName evidence="2">Type IV pilus assembly protein PilA</fullName>
    </submittedName>
</protein>
<dbReference type="Proteomes" id="UP000245845">
    <property type="component" value="Unassembled WGS sequence"/>
</dbReference>
<organism evidence="2 3">
    <name type="scientific">Faecalicatena orotica</name>
    <dbReference type="NCBI Taxonomy" id="1544"/>
    <lineage>
        <taxon>Bacteria</taxon>
        <taxon>Bacillati</taxon>
        <taxon>Bacillota</taxon>
        <taxon>Clostridia</taxon>
        <taxon>Lachnospirales</taxon>
        <taxon>Lachnospiraceae</taxon>
        <taxon>Faecalicatena</taxon>
    </lineage>
</organism>
<comment type="caution">
    <text evidence="2">The sequence shown here is derived from an EMBL/GenBank/DDBJ whole genome shotgun (WGS) entry which is preliminary data.</text>
</comment>
<dbReference type="SUPFAM" id="SSF54523">
    <property type="entry name" value="Pili subunits"/>
    <property type="match status" value="1"/>
</dbReference>
<proteinExistence type="predicted"/>
<dbReference type="NCBIfam" id="TIGR02532">
    <property type="entry name" value="IV_pilin_GFxxxE"/>
    <property type="match status" value="1"/>
</dbReference>
<dbReference type="EMBL" id="QGDL01000009">
    <property type="protein sequence ID" value="PWJ28252.1"/>
    <property type="molecule type" value="Genomic_DNA"/>
</dbReference>
<dbReference type="AlphaFoldDB" id="A0A2Y9BK07"/>
<dbReference type="RefSeq" id="WP_109732057.1">
    <property type="nucleotide sequence ID" value="NZ_BAAACK010000009.1"/>
</dbReference>
<dbReference type="Gene3D" id="3.30.700.10">
    <property type="entry name" value="Glycoprotein, Type 4 Pilin"/>
    <property type="match status" value="1"/>
</dbReference>
<dbReference type="PROSITE" id="PS00409">
    <property type="entry name" value="PROKAR_NTER_METHYL"/>
    <property type="match status" value="1"/>
</dbReference>
<sequence>MVQKLKELRKNKKGFTLVELIVVLVILGILIALLVPSLTGYIKKADQKVVLAEARSAQMAVQTIASEKYEVGQTAGTTLTATDLANAKELSEVQGTITSATLDENNKINTMTYAGTKYTISFANGKWDESTITKTTTTAP</sequence>
<keyword evidence="1" id="KW-1133">Transmembrane helix</keyword>
<dbReference type="InterPro" id="IPR045584">
    <property type="entry name" value="Pilin-like"/>
</dbReference>
<keyword evidence="3" id="KW-1185">Reference proteome</keyword>
<dbReference type="InterPro" id="IPR012902">
    <property type="entry name" value="N_methyl_site"/>
</dbReference>
<keyword evidence="1" id="KW-0472">Membrane</keyword>
<accession>A0A2Y9BK07</accession>
<evidence type="ECO:0000313" key="2">
    <source>
        <dbReference type="EMBL" id="PWJ28252.1"/>
    </source>
</evidence>
<evidence type="ECO:0000313" key="3">
    <source>
        <dbReference type="Proteomes" id="UP000245845"/>
    </source>
</evidence>
<dbReference type="PANTHER" id="PTHR30093">
    <property type="entry name" value="GENERAL SECRETION PATHWAY PROTEIN G"/>
    <property type="match status" value="1"/>
</dbReference>
<feature type="transmembrane region" description="Helical" evidence="1">
    <location>
        <begin position="20"/>
        <end position="42"/>
    </location>
</feature>
<name>A0A2Y9BK07_9FIRM</name>
<reference evidence="2 3" key="1">
    <citation type="submission" date="2018-05" db="EMBL/GenBank/DDBJ databases">
        <title>The Hungate 1000. A catalogue of reference genomes from the rumen microbiome.</title>
        <authorList>
            <person name="Kelly W."/>
        </authorList>
    </citation>
    <scope>NUCLEOTIDE SEQUENCE [LARGE SCALE GENOMIC DNA]</scope>
    <source>
        <strain evidence="2 3">NLAE-zl-C242</strain>
    </source>
</reference>
<evidence type="ECO:0000256" key="1">
    <source>
        <dbReference type="SAM" id="Phobius"/>
    </source>
</evidence>
<dbReference type="Pfam" id="PF07963">
    <property type="entry name" value="N_methyl"/>
    <property type="match status" value="1"/>
</dbReference>
<gene>
    <name evidence="2" type="ORF">A8806_109132</name>
</gene>
<dbReference type="OrthoDB" id="2056071at2"/>
<keyword evidence="1" id="KW-0812">Transmembrane</keyword>